<evidence type="ECO:0000313" key="3">
    <source>
        <dbReference type="Proteomes" id="UP000183263"/>
    </source>
</evidence>
<dbReference type="InterPro" id="IPR002645">
    <property type="entry name" value="STAS_dom"/>
</dbReference>
<accession>A0A1G8H2I9</accession>
<dbReference type="PANTHER" id="PTHR33495:SF13">
    <property type="entry name" value="ANTI-SIGMA-F FACTOR ANTAGONIST RSFB"/>
    <property type="match status" value="1"/>
</dbReference>
<gene>
    <name evidence="2" type="ORF">SAMN05444695_104288</name>
</gene>
<dbReference type="Pfam" id="PF01740">
    <property type="entry name" value="STAS"/>
    <property type="match status" value="1"/>
</dbReference>
<reference evidence="2 3" key="1">
    <citation type="submission" date="2016-10" db="EMBL/GenBank/DDBJ databases">
        <authorList>
            <person name="de Groot N.N."/>
        </authorList>
    </citation>
    <scope>NUCLEOTIDE SEQUENCE [LARGE SCALE GENOMIC DNA]</scope>
    <source>
        <strain evidence="2 3">DSM 44892</strain>
    </source>
</reference>
<dbReference type="GO" id="GO:0043856">
    <property type="term" value="F:anti-sigma factor antagonist activity"/>
    <property type="evidence" value="ECO:0007669"/>
    <property type="project" value="TreeGrafter"/>
</dbReference>
<dbReference type="Proteomes" id="UP000183263">
    <property type="component" value="Unassembled WGS sequence"/>
</dbReference>
<dbReference type="OrthoDB" id="3576811at2"/>
<sequence>MPVSLMDARISELTSPVFPTVGDVQFSTVPLGFESAVLMISGEIDIVSAPPLRENLRVRVQEYRTLVVDFSGVDFFGSAGLGLFDTLEQAERDKGLEFEVVYGRSVARMLRAAALDAQWPSCASIYDAVREVETRGHRSLAPAV</sequence>
<dbReference type="SUPFAM" id="SSF52091">
    <property type="entry name" value="SpoIIaa-like"/>
    <property type="match status" value="1"/>
</dbReference>
<dbReference type="EMBL" id="FNDN01000004">
    <property type="protein sequence ID" value="SDI00779.1"/>
    <property type="molecule type" value="Genomic_DNA"/>
</dbReference>
<dbReference type="AlphaFoldDB" id="A0A1G8H2I9"/>
<dbReference type="PANTHER" id="PTHR33495">
    <property type="entry name" value="ANTI-SIGMA FACTOR ANTAGONIST TM_1081-RELATED-RELATED"/>
    <property type="match status" value="1"/>
</dbReference>
<dbReference type="CDD" id="cd07043">
    <property type="entry name" value="STAS_anti-anti-sigma_factors"/>
    <property type="match status" value="1"/>
</dbReference>
<name>A0A1G8H2I9_9NOCA</name>
<dbReference type="Gene3D" id="3.30.750.24">
    <property type="entry name" value="STAS domain"/>
    <property type="match status" value="1"/>
</dbReference>
<protein>
    <submittedName>
        <fullName evidence="2">Anti-anti-sigma factor</fullName>
    </submittedName>
</protein>
<evidence type="ECO:0000259" key="1">
    <source>
        <dbReference type="PROSITE" id="PS50801"/>
    </source>
</evidence>
<proteinExistence type="predicted"/>
<evidence type="ECO:0000313" key="2">
    <source>
        <dbReference type="EMBL" id="SDI00779.1"/>
    </source>
</evidence>
<keyword evidence="3" id="KW-1185">Reference proteome</keyword>
<feature type="domain" description="STAS" evidence="1">
    <location>
        <begin position="37"/>
        <end position="101"/>
    </location>
</feature>
<organism evidence="2 3">
    <name type="scientific">Rhodococcus triatomae</name>
    <dbReference type="NCBI Taxonomy" id="300028"/>
    <lineage>
        <taxon>Bacteria</taxon>
        <taxon>Bacillati</taxon>
        <taxon>Actinomycetota</taxon>
        <taxon>Actinomycetes</taxon>
        <taxon>Mycobacteriales</taxon>
        <taxon>Nocardiaceae</taxon>
        <taxon>Rhodococcus</taxon>
    </lineage>
</organism>
<dbReference type="PROSITE" id="PS50801">
    <property type="entry name" value="STAS"/>
    <property type="match status" value="1"/>
</dbReference>
<dbReference type="InterPro" id="IPR036513">
    <property type="entry name" value="STAS_dom_sf"/>
</dbReference>